<sequence>MQSRSVPTPAEARNISSGVMSAIMNFYSFPHHLLRVEATGAAAFETRVTVFADRTELATESE</sequence>
<evidence type="ECO:0000313" key="2">
    <source>
        <dbReference type="Proteomes" id="UP000588098"/>
    </source>
</evidence>
<proteinExistence type="predicted"/>
<dbReference type="RefSeq" id="WP_184569168.1">
    <property type="nucleotide sequence ID" value="NZ_JACHJL010000002.1"/>
</dbReference>
<accession>A0A7W9UWS1</accession>
<evidence type="ECO:0000313" key="1">
    <source>
        <dbReference type="EMBL" id="MBB5933842.1"/>
    </source>
</evidence>
<dbReference type="Proteomes" id="UP000588098">
    <property type="component" value="Unassembled WGS sequence"/>
</dbReference>
<keyword evidence="2" id="KW-1185">Reference proteome</keyword>
<dbReference type="EMBL" id="JACHJL010000002">
    <property type="protein sequence ID" value="MBB5933842.1"/>
    <property type="molecule type" value="Genomic_DNA"/>
</dbReference>
<reference evidence="1 2" key="1">
    <citation type="submission" date="2020-08" db="EMBL/GenBank/DDBJ databases">
        <title>Genomic Encyclopedia of Type Strains, Phase III (KMG-III): the genomes of soil and plant-associated and newly described type strains.</title>
        <authorList>
            <person name="Whitman W."/>
        </authorList>
    </citation>
    <scope>NUCLEOTIDE SEQUENCE [LARGE SCALE GENOMIC DNA]</scope>
    <source>
        <strain evidence="1 2">CECT 8305</strain>
    </source>
</reference>
<dbReference type="AlphaFoldDB" id="A0A7W9UWS1"/>
<protein>
    <submittedName>
        <fullName evidence="1">Uncharacterized protein</fullName>
    </submittedName>
</protein>
<comment type="caution">
    <text evidence="1">The sequence shown here is derived from an EMBL/GenBank/DDBJ whole genome shotgun (WGS) entry which is preliminary data.</text>
</comment>
<name>A0A7W9UWS1_9ACTN</name>
<gene>
    <name evidence="1" type="ORF">FHS42_000868</name>
</gene>
<organism evidence="1 2">
    <name type="scientific">Streptomyces zagrosensis</name>
    <dbReference type="NCBI Taxonomy" id="1042984"/>
    <lineage>
        <taxon>Bacteria</taxon>
        <taxon>Bacillati</taxon>
        <taxon>Actinomycetota</taxon>
        <taxon>Actinomycetes</taxon>
        <taxon>Kitasatosporales</taxon>
        <taxon>Streptomycetaceae</taxon>
        <taxon>Streptomyces</taxon>
    </lineage>
</organism>